<gene>
    <name evidence="1" type="ORF">DLJ46_23680</name>
</gene>
<name>A0A317JXY0_9ACTN</name>
<accession>A0A317JXY0</accession>
<evidence type="ECO:0000313" key="1">
    <source>
        <dbReference type="EMBL" id="PWU44874.1"/>
    </source>
</evidence>
<dbReference type="AlphaFoldDB" id="A0A317JXY0"/>
<proteinExistence type="predicted"/>
<organism evidence="1 2">
    <name type="scientific">Micromonospora globispora</name>
    <dbReference type="NCBI Taxonomy" id="1450148"/>
    <lineage>
        <taxon>Bacteria</taxon>
        <taxon>Bacillati</taxon>
        <taxon>Actinomycetota</taxon>
        <taxon>Actinomycetes</taxon>
        <taxon>Micromonosporales</taxon>
        <taxon>Micromonosporaceae</taxon>
        <taxon>Micromonospora</taxon>
    </lineage>
</organism>
<dbReference type="SUPFAM" id="SSF160631">
    <property type="entry name" value="SMI1/KNR4-like"/>
    <property type="match status" value="1"/>
</dbReference>
<comment type="caution">
    <text evidence="1">The sequence shown here is derived from an EMBL/GenBank/DDBJ whole genome shotgun (WGS) entry which is preliminary data.</text>
</comment>
<protein>
    <submittedName>
        <fullName evidence="1">SMI1/KNR4 family protein</fullName>
    </submittedName>
</protein>
<dbReference type="EMBL" id="QGSV01000283">
    <property type="protein sequence ID" value="PWU44874.1"/>
    <property type="molecule type" value="Genomic_DNA"/>
</dbReference>
<keyword evidence="2" id="KW-1185">Reference proteome</keyword>
<dbReference type="InterPro" id="IPR037883">
    <property type="entry name" value="Knr4/Smi1-like_sf"/>
</dbReference>
<evidence type="ECO:0000313" key="2">
    <source>
        <dbReference type="Proteomes" id="UP000245683"/>
    </source>
</evidence>
<sequence>MARGVDALAALMTVVAAINAVMTDDEIIQRIREQAPAGELPPPAPPEAVAELEAAVGHPMPALLKRIYLDVADGGFGRGGEALSLTDTTYSFSDSDRLLVEYLRWRERPNHPASVVPLLSWGCAIRSLVDYGTAEGRMWGWDPNVRCLKHALFPEDFTLAERLFGWLDGREDFPEAQAPAGSPDC</sequence>
<dbReference type="Proteomes" id="UP000245683">
    <property type="component" value="Unassembled WGS sequence"/>
</dbReference>
<reference evidence="2" key="1">
    <citation type="submission" date="2018-05" db="EMBL/GenBank/DDBJ databases">
        <title>Micromonospora globispora sp. nov. and Micromonospora rugosa sp. nov., isolated from marine sediment.</title>
        <authorList>
            <person name="Carro L."/>
            <person name="Aysel V."/>
            <person name="Cetin D."/>
            <person name="Igual J.M."/>
            <person name="Klenk H.-P."/>
            <person name="Trujillo M.E."/>
            <person name="Sahin N."/>
        </authorList>
    </citation>
    <scope>NUCLEOTIDE SEQUENCE [LARGE SCALE GENOMIC DNA]</scope>
    <source>
        <strain evidence="2">S2904</strain>
    </source>
</reference>